<keyword evidence="3" id="KW-1185">Reference proteome</keyword>
<gene>
    <name evidence="2" type="ORF">Tco_0924935</name>
</gene>
<comment type="caution">
    <text evidence="2">The sequence shown here is derived from an EMBL/GenBank/DDBJ whole genome shotgun (WGS) entry which is preliminary data.</text>
</comment>
<evidence type="ECO:0000313" key="3">
    <source>
        <dbReference type="Proteomes" id="UP001151760"/>
    </source>
</evidence>
<proteinExistence type="predicted"/>
<reference evidence="2" key="2">
    <citation type="submission" date="2022-01" db="EMBL/GenBank/DDBJ databases">
        <authorList>
            <person name="Yamashiro T."/>
            <person name="Shiraishi A."/>
            <person name="Satake H."/>
            <person name="Nakayama K."/>
        </authorList>
    </citation>
    <scope>NUCLEOTIDE SEQUENCE</scope>
</reference>
<dbReference type="EMBL" id="BQNB010014971">
    <property type="protein sequence ID" value="GJT34516.1"/>
    <property type="molecule type" value="Genomic_DNA"/>
</dbReference>
<feature type="region of interest" description="Disordered" evidence="1">
    <location>
        <begin position="1"/>
        <end position="68"/>
    </location>
</feature>
<accession>A0ABQ5D8F2</accession>
<reference evidence="2" key="1">
    <citation type="journal article" date="2022" name="Int. J. Mol. Sci.">
        <title>Draft Genome of Tanacetum Coccineum: Genomic Comparison of Closely Related Tanacetum-Family Plants.</title>
        <authorList>
            <person name="Yamashiro T."/>
            <person name="Shiraishi A."/>
            <person name="Nakayama K."/>
            <person name="Satake H."/>
        </authorList>
    </citation>
    <scope>NUCLEOTIDE SEQUENCE</scope>
</reference>
<evidence type="ECO:0000313" key="2">
    <source>
        <dbReference type="EMBL" id="GJT34516.1"/>
    </source>
</evidence>
<feature type="compositionally biased region" description="Polar residues" evidence="1">
    <location>
        <begin position="55"/>
        <end position="68"/>
    </location>
</feature>
<feature type="compositionally biased region" description="Acidic residues" evidence="1">
    <location>
        <begin position="1"/>
        <end position="34"/>
    </location>
</feature>
<organism evidence="2 3">
    <name type="scientific">Tanacetum coccineum</name>
    <dbReference type="NCBI Taxonomy" id="301880"/>
    <lineage>
        <taxon>Eukaryota</taxon>
        <taxon>Viridiplantae</taxon>
        <taxon>Streptophyta</taxon>
        <taxon>Embryophyta</taxon>
        <taxon>Tracheophyta</taxon>
        <taxon>Spermatophyta</taxon>
        <taxon>Magnoliopsida</taxon>
        <taxon>eudicotyledons</taxon>
        <taxon>Gunneridae</taxon>
        <taxon>Pentapetalae</taxon>
        <taxon>asterids</taxon>
        <taxon>campanulids</taxon>
        <taxon>Asterales</taxon>
        <taxon>Asteraceae</taxon>
        <taxon>Asteroideae</taxon>
        <taxon>Anthemideae</taxon>
        <taxon>Anthemidinae</taxon>
        <taxon>Tanacetum</taxon>
    </lineage>
</organism>
<sequence length="68" mass="7686">MNGWILEDDEEEEEEEDPEMEEEMEEENDDDDAEVINPYEETDPLNLPPPDSDTDLSNNGCAPTPNGS</sequence>
<dbReference type="Proteomes" id="UP001151760">
    <property type="component" value="Unassembled WGS sequence"/>
</dbReference>
<protein>
    <submittedName>
        <fullName evidence="2">Uncharacterized protein</fullName>
    </submittedName>
</protein>
<evidence type="ECO:0000256" key="1">
    <source>
        <dbReference type="SAM" id="MobiDB-lite"/>
    </source>
</evidence>
<name>A0ABQ5D8F2_9ASTR</name>